<gene>
    <name evidence="2" type="ORF">GCM10011398_07150</name>
</gene>
<feature type="signal peptide" evidence="1">
    <location>
        <begin position="1"/>
        <end position="23"/>
    </location>
</feature>
<dbReference type="RefSeq" id="WP_188453983.1">
    <property type="nucleotide sequence ID" value="NZ_BMFR01000002.1"/>
</dbReference>
<evidence type="ECO:0000256" key="1">
    <source>
        <dbReference type="SAM" id="SignalP"/>
    </source>
</evidence>
<evidence type="ECO:0008006" key="4">
    <source>
        <dbReference type="Google" id="ProtNLM"/>
    </source>
</evidence>
<dbReference type="EMBL" id="BMFR01000002">
    <property type="protein sequence ID" value="GGG66112.1"/>
    <property type="molecule type" value="Genomic_DNA"/>
</dbReference>
<keyword evidence="3" id="KW-1185">Reference proteome</keyword>
<feature type="chain" id="PRO_5039193650" description="DUF3993 domain-containing protein" evidence="1">
    <location>
        <begin position="24"/>
        <end position="178"/>
    </location>
</feature>
<reference evidence="2" key="1">
    <citation type="journal article" date="2014" name="Int. J. Syst. Evol. Microbiol.">
        <title>Complete genome sequence of Corynebacterium casei LMG S-19264T (=DSM 44701T), isolated from a smear-ripened cheese.</title>
        <authorList>
            <consortium name="US DOE Joint Genome Institute (JGI-PGF)"/>
            <person name="Walter F."/>
            <person name="Albersmeier A."/>
            <person name="Kalinowski J."/>
            <person name="Ruckert C."/>
        </authorList>
    </citation>
    <scope>NUCLEOTIDE SEQUENCE</scope>
    <source>
        <strain evidence="2">CGMCC 1.12754</strain>
    </source>
</reference>
<proteinExistence type="predicted"/>
<dbReference type="Proteomes" id="UP000622860">
    <property type="component" value="Unassembled WGS sequence"/>
</dbReference>
<keyword evidence="1" id="KW-0732">Signal</keyword>
<organism evidence="2 3">
    <name type="scientific">Virgibacillus oceani</name>
    <dbReference type="NCBI Taxonomy" id="1479511"/>
    <lineage>
        <taxon>Bacteria</taxon>
        <taxon>Bacillati</taxon>
        <taxon>Bacillota</taxon>
        <taxon>Bacilli</taxon>
        <taxon>Bacillales</taxon>
        <taxon>Bacillaceae</taxon>
        <taxon>Virgibacillus</taxon>
    </lineage>
</organism>
<dbReference type="AlphaFoldDB" id="A0A917LYV1"/>
<protein>
    <recommendedName>
        <fullName evidence="4">DUF3993 domain-containing protein</fullName>
    </recommendedName>
</protein>
<comment type="caution">
    <text evidence="2">The sequence shown here is derived from an EMBL/GenBank/DDBJ whole genome shotgun (WGS) entry which is preliminary data.</text>
</comment>
<evidence type="ECO:0000313" key="2">
    <source>
        <dbReference type="EMBL" id="GGG66112.1"/>
    </source>
</evidence>
<evidence type="ECO:0000313" key="3">
    <source>
        <dbReference type="Proteomes" id="UP000622860"/>
    </source>
</evidence>
<accession>A0A917LYV1</accession>
<reference evidence="2" key="2">
    <citation type="submission" date="2020-09" db="EMBL/GenBank/DDBJ databases">
        <authorList>
            <person name="Sun Q."/>
            <person name="Zhou Y."/>
        </authorList>
    </citation>
    <scope>NUCLEOTIDE SEQUENCE</scope>
    <source>
        <strain evidence="2">CGMCC 1.12754</strain>
    </source>
</reference>
<sequence length="178" mass="20615">MRKKYSLKLSALIAIILPLSFLIQTTGLQKASAVDYKHVSENQQAGENQTDRKPSQNEVIAISNEFEDLLVQKADNNFKVINYRTKKDLLDSFAEIASRDVAAKYVDFYFNEKQDGLYVVPTELPPWLNEENNYDMIQLEKNKVKVVQTNKSNFYGDYTVAIEFTFDSKWKITSIVYY</sequence>
<name>A0A917LYV1_9BACI</name>